<sequence>MQIDLNADLGEGCTTDEALLDLISSANIACGWHAGGANEILNCTRWARQKGTAIGAHPSFNDRENFGRTEHRLSAEEIHAALLYQLGALSAIVRAQGACVTHVKPHGALYNQAAREPAVAQAISAAIRDFDPKLAIFGLANSALITAAQQAGLKAVEEVFADRAYRADGSLVPRGTPGAVLEDEDEVLARTLKMVREQRVQAIDGHWVTLKVQTICLHGDNPHALAFARRIRAQFDAEGIQVRSTVTTP</sequence>
<name>A0A2Z6ES58_9BURK</name>
<dbReference type="NCBIfam" id="NF003815">
    <property type="entry name" value="PRK05406.1-4"/>
    <property type="match status" value="1"/>
</dbReference>
<comment type="similarity">
    <text evidence="1">Belongs to the LamB/PxpA family.</text>
</comment>
<dbReference type="Gene3D" id="3.20.20.370">
    <property type="entry name" value="Glycoside hydrolase/deacetylase"/>
    <property type="match status" value="1"/>
</dbReference>
<dbReference type="Proteomes" id="UP000282597">
    <property type="component" value="Chromosome"/>
</dbReference>
<dbReference type="PANTHER" id="PTHR30292">
    <property type="entry name" value="UNCHARACTERIZED PROTEIN YBGL-RELATED"/>
    <property type="match status" value="1"/>
</dbReference>
<keyword evidence="3" id="KW-1185">Reference proteome</keyword>
<dbReference type="PANTHER" id="PTHR30292:SF0">
    <property type="entry name" value="5-OXOPROLINASE SUBUNIT A"/>
    <property type="match status" value="1"/>
</dbReference>
<accession>A0A2Z6ES58</accession>
<dbReference type="InterPro" id="IPR011330">
    <property type="entry name" value="Glyco_hydro/deAcase_b/a-brl"/>
</dbReference>
<keyword evidence="1" id="KW-0547">Nucleotide-binding</keyword>
<dbReference type="CDD" id="cd10800">
    <property type="entry name" value="LamB_YcsF_YbgL_like"/>
    <property type="match status" value="1"/>
</dbReference>
<dbReference type="KEGG" id="mcys:MCB1EB_0080"/>
<dbReference type="AlphaFoldDB" id="A0A2Z6ES58"/>
<organism evidence="2 3">
    <name type="scientific">Mycoavidus cysteinexigens</name>
    <dbReference type="NCBI Taxonomy" id="1553431"/>
    <lineage>
        <taxon>Bacteria</taxon>
        <taxon>Pseudomonadati</taxon>
        <taxon>Pseudomonadota</taxon>
        <taxon>Betaproteobacteria</taxon>
        <taxon>Burkholderiales</taxon>
        <taxon>Burkholderiaceae</taxon>
        <taxon>Mycoavidus</taxon>
    </lineage>
</organism>
<reference evidence="2 3" key="1">
    <citation type="journal article" date="2018" name="Microbes Environ.">
        <title>Comparative Genomic Insights into Endofungal Lifestyles of Two Bacterial Endosymbionts, Mycoavidus cysteinexigens and Burkholderia rhizoxinica.</title>
        <authorList>
            <person name="Sharmin D."/>
            <person name="Guo Y."/>
            <person name="Nishizawa T."/>
            <person name="Ohshima S."/>
            <person name="Sato Y."/>
            <person name="Takashima Y."/>
            <person name="Narisawa K."/>
            <person name="Ohta H."/>
        </authorList>
    </citation>
    <scope>NUCLEOTIDE SEQUENCE [LARGE SCALE GENOMIC DNA]</scope>
    <source>
        <strain evidence="2 3">B1-EB</strain>
    </source>
</reference>
<dbReference type="GO" id="GO:0005975">
    <property type="term" value="P:carbohydrate metabolic process"/>
    <property type="evidence" value="ECO:0007669"/>
    <property type="project" value="InterPro"/>
</dbReference>
<dbReference type="GO" id="GO:0017168">
    <property type="term" value="F:5-oxoprolinase (ATP-hydrolyzing) activity"/>
    <property type="evidence" value="ECO:0007669"/>
    <property type="project" value="UniProtKB-UniRule"/>
</dbReference>
<dbReference type="EMBL" id="AP018150">
    <property type="protein sequence ID" value="BBE08241.1"/>
    <property type="molecule type" value="Genomic_DNA"/>
</dbReference>
<evidence type="ECO:0000313" key="2">
    <source>
        <dbReference type="EMBL" id="BBE08241.1"/>
    </source>
</evidence>
<dbReference type="InterPro" id="IPR005501">
    <property type="entry name" value="LamB/YcsF/PxpA-like"/>
</dbReference>
<protein>
    <recommendedName>
        <fullName evidence="1">5-oxoprolinase subunit A</fullName>
        <shortName evidence="1">5-OPase subunit A</shortName>
        <ecNumber evidence="1">3.5.2.9</ecNumber>
    </recommendedName>
    <alternativeName>
        <fullName evidence="1">5-oxoprolinase (ATP-hydrolyzing) subunit A</fullName>
    </alternativeName>
</protein>
<keyword evidence="1" id="KW-0378">Hydrolase</keyword>
<dbReference type="HAMAP" id="MF_00691">
    <property type="entry name" value="PxpA"/>
    <property type="match status" value="1"/>
</dbReference>
<evidence type="ECO:0000313" key="3">
    <source>
        <dbReference type="Proteomes" id="UP000282597"/>
    </source>
</evidence>
<gene>
    <name evidence="1" type="primary">pxpA</name>
    <name evidence="2" type="ORF">MCB1EB_0080</name>
</gene>
<dbReference type="GO" id="GO:0005524">
    <property type="term" value="F:ATP binding"/>
    <property type="evidence" value="ECO:0007669"/>
    <property type="project" value="UniProtKB-UniRule"/>
</dbReference>
<comment type="catalytic activity">
    <reaction evidence="1">
        <text>5-oxo-L-proline + ATP + 2 H2O = L-glutamate + ADP + phosphate + H(+)</text>
        <dbReference type="Rhea" id="RHEA:10348"/>
        <dbReference type="ChEBI" id="CHEBI:15377"/>
        <dbReference type="ChEBI" id="CHEBI:15378"/>
        <dbReference type="ChEBI" id="CHEBI:29985"/>
        <dbReference type="ChEBI" id="CHEBI:30616"/>
        <dbReference type="ChEBI" id="CHEBI:43474"/>
        <dbReference type="ChEBI" id="CHEBI:58402"/>
        <dbReference type="ChEBI" id="CHEBI:456216"/>
        <dbReference type="EC" id="3.5.2.9"/>
    </reaction>
</comment>
<dbReference type="Pfam" id="PF03746">
    <property type="entry name" value="LamB_YcsF"/>
    <property type="match status" value="1"/>
</dbReference>
<dbReference type="SUPFAM" id="SSF88713">
    <property type="entry name" value="Glycoside hydrolase/deacetylase"/>
    <property type="match status" value="1"/>
</dbReference>
<dbReference type="NCBIfam" id="NF003816">
    <property type="entry name" value="PRK05406.1-5"/>
    <property type="match status" value="1"/>
</dbReference>
<dbReference type="RefSeq" id="WP_045363797.1">
    <property type="nucleotide sequence ID" value="NZ_AP018150.1"/>
</dbReference>
<dbReference type="EC" id="3.5.2.9" evidence="1"/>
<dbReference type="NCBIfam" id="NF003814">
    <property type="entry name" value="PRK05406.1-3"/>
    <property type="match status" value="1"/>
</dbReference>
<comment type="subunit">
    <text evidence="1">Forms a complex composed of PxpA, PxpB and PxpC.</text>
</comment>
<proteinExistence type="inferred from homology"/>
<comment type="function">
    <text evidence="1">Catalyzes the cleavage of 5-oxoproline to form L-glutamate coupled to the hydrolysis of ATP to ADP and inorganic phosphate.</text>
</comment>
<evidence type="ECO:0000256" key="1">
    <source>
        <dbReference type="HAMAP-Rule" id="MF_00691"/>
    </source>
</evidence>
<keyword evidence="1" id="KW-0067">ATP-binding</keyword>